<sequence length="76" mass="8643">MIGPEYILHRNQFPDLEHDEPDEFVRVAIIKQKSIVMHSMEFGPEGQASVSLEAYGEGNRKFFCSFQLLGCGKLLI</sequence>
<organism evidence="1">
    <name type="scientific">marine sediment metagenome</name>
    <dbReference type="NCBI Taxonomy" id="412755"/>
    <lineage>
        <taxon>unclassified sequences</taxon>
        <taxon>metagenomes</taxon>
        <taxon>ecological metagenomes</taxon>
    </lineage>
</organism>
<dbReference type="AlphaFoldDB" id="X0UC70"/>
<evidence type="ECO:0000313" key="1">
    <source>
        <dbReference type="EMBL" id="GAF86065.1"/>
    </source>
</evidence>
<reference evidence="1" key="1">
    <citation type="journal article" date="2014" name="Front. Microbiol.">
        <title>High frequency of phylogenetically diverse reductive dehalogenase-homologous genes in deep subseafloor sedimentary metagenomes.</title>
        <authorList>
            <person name="Kawai M."/>
            <person name="Futagami T."/>
            <person name="Toyoda A."/>
            <person name="Takaki Y."/>
            <person name="Nishi S."/>
            <person name="Hori S."/>
            <person name="Arai W."/>
            <person name="Tsubouchi T."/>
            <person name="Morono Y."/>
            <person name="Uchiyama I."/>
            <person name="Ito T."/>
            <person name="Fujiyama A."/>
            <person name="Inagaki F."/>
            <person name="Takami H."/>
        </authorList>
    </citation>
    <scope>NUCLEOTIDE SEQUENCE</scope>
    <source>
        <strain evidence="1">Expedition CK06-06</strain>
    </source>
</reference>
<protein>
    <submittedName>
        <fullName evidence="1">Uncharacterized protein</fullName>
    </submittedName>
</protein>
<comment type="caution">
    <text evidence="1">The sequence shown here is derived from an EMBL/GenBank/DDBJ whole genome shotgun (WGS) entry which is preliminary data.</text>
</comment>
<dbReference type="EMBL" id="BARS01018857">
    <property type="protein sequence ID" value="GAF86065.1"/>
    <property type="molecule type" value="Genomic_DNA"/>
</dbReference>
<name>X0UC70_9ZZZZ</name>
<gene>
    <name evidence="1" type="ORF">S01H1_30627</name>
</gene>
<proteinExistence type="predicted"/>
<accession>X0UC70</accession>
<feature type="non-terminal residue" evidence="1">
    <location>
        <position position="76"/>
    </location>
</feature>